<evidence type="ECO:0000313" key="9">
    <source>
        <dbReference type="Proteomes" id="UP000254150"/>
    </source>
</evidence>
<evidence type="ECO:0000256" key="1">
    <source>
        <dbReference type="ARBA" id="ARBA00004193"/>
    </source>
</evidence>
<evidence type="ECO:0000313" key="8">
    <source>
        <dbReference type="EMBL" id="SUP62317.1"/>
    </source>
</evidence>
<dbReference type="AlphaFoldDB" id="A0A380PBU6"/>
<keyword evidence="6 8" id="KW-0449">Lipoprotein</keyword>
<evidence type="ECO:0000256" key="4">
    <source>
        <dbReference type="ARBA" id="ARBA00022729"/>
    </source>
</evidence>
<dbReference type="EMBL" id="UHID01000009">
    <property type="protein sequence ID" value="SUP62317.1"/>
    <property type="molecule type" value="Genomic_DNA"/>
</dbReference>
<dbReference type="InterPro" id="IPR050957">
    <property type="entry name" value="BMP_lipoprotein"/>
</dbReference>
<evidence type="ECO:0000256" key="3">
    <source>
        <dbReference type="ARBA" id="ARBA00022475"/>
    </source>
</evidence>
<sequence>MRRNQRRKPALSGQWKETLVRRVTRILTAGIATASLAFTATACGESSTEASSGENKGIGLSYDEGGRGDHSFNDSAAKGYDKAKKELKLGGKEITAKTGETEADRYQHLADLADAGYNPVIAVGFAYAPSVTKAAKKYKDVDFAIVDAVVDLPNVTSLVFNEHEASYLAGVAAALKSKSDHIGFIGGTDSVLIKKFAGGFEQGIKDTNPKAKLDVQWVKEGNDTAGFGQPDRGKEIASGMLARDIDVIYSAAGASGSGAIEATAKKKGAWSIGVDGDQYNSEPLAPYKNSILTSAVKNVDIAVYNFVKSIEDGKKLTGVQSFTLEQGGVSLSYSGGFIDDIKPKIEEAQKKISDGDIKVTDTYKG</sequence>
<feature type="domain" description="ABC transporter substrate-binding protein PnrA-like" evidence="7">
    <location>
        <begin position="62"/>
        <end position="359"/>
    </location>
</feature>
<reference evidence="8 9" key="1">
    <citation type="submission" date="2018-06" db="EMBL/GenBank/DDBJ databases">
        <authorList>
            <consortium name="Pathogen Informatics"/>
            <person name="Doyle S."/>
        </authorList>
    </citation>
    <scope>NUCLEOTIDE SEQUENCE [LARGE SCALE GENOMIC DNA]</scope>
    <source>
        <strain evidence="8 9">NCTC7807</strain>
    </source>
</reference>
<dbReference type="CDD" id="cd06354">
    <property type="entry name" value="PBP1_PrnA-like"/>
    <property type="match status" value="1"/>
</dbReference>
<evidence type="ECO:0000256" key="5">
    <source>
        <dbReference type="ARBA" id="ARBA00023136"/>
    </source>
</evidence>
<keyword evidence="5" id="KW-0472">Membrane</keyword>
<organism evidence="8 9">
    <name type="scientific">Streptomyces griseus</name>
    <dbReference type="NCBI Taxonomy" id="1911"/>
    <lineage>
        <taxon>Bacteria</taxon>
        <taxon>Bacillati</taxon>
        <taxon>Actinomycetota</taxon>
        <taxon>Actinomycetes</taxon>
        <taxon>Kitasatosporales</taxon>
        <taxon>Streptomycetaceae</taxon>
        <taxon>Streptomyces</taxon>
    </lineage>
</organism>
<evidence type="ECO:0000256" key="6">
    <source>
        <dbReference type="ARBA" id="ARBA00023288"/>
    </source>
</evidence>
<proteinExistence type="inferred from homology"/>
<dbReference type="InterPro" id="IPR003760">
    <property type="entry name" value="PnrA-like"/>
</dbReference>
<name>A0A380PBU6_STRGR</name>
<comment type="similarity">
    <text evidence="2">Belongs to the BMP lipoprotein family.</text>
</comment>
<evidence type="ECO:0000256" key="2">
    <source>
        <dbReference type="ARBA" id="ARBA00008610"/>
    </source>
</evidence>
<protein>
    <submittedName>
        <fullName evidence="8">Lipoprotein</fullName>
    </submittedName>
</protein>
<dbReference type="Pfam" id="PF02608">
    <property type="entry name" value="Bmp"/>
    <property type="match status" value="1"/>
</dbReference>
<keyword evidence="4" id="KW-0732">Signal</keyword>
<dbReference type="Proteomes" id="UP000254150">
    <property type="component" value="Unassembled WGS sequence"/>
</dbReference>
<accession>A0A380PBU6</accession>
<gene>
    <name evidence="8" type="primary">tmpC</name>
    <name evidence="8" type="ORF">NCTC7807_05482</name>
</gene>
<keyword evidence="3" id="KW-1003">Cell membrane</keyword>
<dbReference type="InterPro" id="IPR028082">
    <property type="entry name" value="Peripla_BP_I"/>
</dbReference>
<dbReference type="Gene3D" id="3.40.50.2300">
    <property type="match status" value="2"/>
</dbReference>
<dbReference type="PANTHER" id="PTHR34296:SF2">
    <property type="entry name" value="ABC TRANSPORTER GUANOSINE-BINDING PROTEIN NUPN"/>
    <property type="match status" value="1"/>
</dbReference>
<comment type="subcellular location">
    <subcellularLocation>
        <location evidence="1">Cell membrane</location>
        <topology evidence="1">Lipid-anchor</topology>
    </subcellularLocation>
</comment>
<dbReference type="PANTHER" id="PTHR34296">
    <property type="entry name" value="TRANSCRIPTIONAL ACTIVATOR PROTEIN MED"/>
    <property type="match status" value="1"/>
</dbReference>
<evidence type="ECO:0000259" key="7">
    <source>
        <dbReference type="Pfam" id="PF02608"/>
    </source>
</evidence>
<dbReference type="GO" id="GO:0005886">
    <property type="term" value="C:plasma membrane"/>
    <property type="evidence" value="ECO:0007669"/>
    <property type="project" value="UniProtKB-SubCell"/>
</dbReference>
<dbReference type="SUPFAM" id="SSF53822">
    <property type="entry name" value="Periplasmic binding protein-like I"/>
    <property type="match status" value="1"/>
</dbReference>